<dbReference type="EMBL" id="CADEBD010000312">
    <property type="protein sequence ID" value="CAB3242295.1"/>
    <property type="molecule type" value="Genomic_DNA"/>
</dbReference>
<evidence type="ECO:0000313" key="3">
    <source>
        <dbReference type="Proteomes" id="UP000494256"/>
    </source>
</evidence>
<protein>
    <submittedName>
        <fullName evidence="2">Uncharacterized protein</fullName>
    </submittedName>
</protein>
<reference evidence="2 3" key="1">
    <citation type="submission" date="2020-04" db="EMBL/GenBank/DDBJ databases">
        <authorList>
            <person name="Wallbank WR R."/>
            <person name="Pardo Diaz C."/>
            <person name="Kozak K."/>
            <person name="Martin S."/>
            <person name="Jiggins C."/>
            <person name="Moest M."/>
            <person name="Warren A I."/>
            <person name="Byers J.R.P. K."/>
            <person name="Montejo-Kovacevich G."/>
            <person name="Yen C E."/>
        </authorList>
    </citation>
    <scope>NUCLEOTIDE SEQUENCE [LARGE SCALE GENOMIC DNA]</scope>
</reference>
<name>A0A8S1AA51_ARCPL</name>
<organism evidence="2 3">
    <name type="scientific">Arctia plantaginis</name>
    <name type="common">Wood tiger moth</name>
    <name type="synonym">Phalaena plantaginis</name>
    <dbReference type="NCBI Taxonomy" id="874455"/>
    <lineage>
        <taxon>Eukaryota</taxon>
        <taxon>Metazoa</taxon>
        <taxon>Ecdysozoa</taxon>
        <taxon>Arthropoda</taxon>
        <taxon>Hexapoda</taxon>
        <taxon>Insecta</taxon>
        <taxon>Pterygota</taxon>
        <taxon>Neoptera</taxon>
        <taxon>Endopterygota</taxon>
        <taxon>Lepidoptera</taxon>
        <taxon>Glossata</taxon>
        <taxon>Ditrysia</taxon>
        <taxon>Noctuoidea</taxon>
        <taxon>Erebidae</taxon>
        <taxon>Arctiinae</taxon>
        <taxon>Arctia</taxon>
    </lineage>
</organism>
<sequence length="367" mass="41323">MIFIITLLYFAASSCTARPFEENVLRNVITVPPNCPPGQTLVNGICRDVWRAALTAPSNAINEFRNVVTVPPNCPPGQELVNGKCRDVWRAATAAPLLGESAEEVKNVIVAPPNCRPGQVLVNQRCYDLWSILHGSRNIIVAPSNCPPGQQLVNGSCRDVWRSANVMDTFFEQWRNMLSGRERQVENEASQFENKDPFLPNNDFVKDKNVINVPNQCPAGYRPDALGKCRPYLVTAEKVKNVILAPPNCRPGQVLVNQRCYDLWSILHGSRNIIVAPSNCPPGQQLVNGSCRDVWRSSKIMDTIFANWRTFLSRKENQIQIDDSQFHNKDPLLTNNDFENRHVINVPHQCPIGYRADALGNCRRIWR</sequence>
<comment type="caution">
    <text evidence="2">The sequence shown here is derived from an EMBL/GenBank/DDBJ whole genome shotgun (WGS) entry which is preliminary data.</text>
</comment>
<dbReference type="AlphaFoldDB" id="A0A8S1AA51"/>
<dbReference type="InterPro" id="IPR009030">
    <property type="entry name" value="Growth_fac_rcpt_cys_sf"/>
</dbReference>
<evidence type="ECO:0000313" key="2">
    <source>
        <dbReference type="EMBL" id="CAB3242295.1"/>
    </source>
</evidence>
<dbReference type="OrthoDB" id="6610259at2759"/>
<feature type="signal peptide" evidence="1">
    <location>
        <begin position="1"/>
        <end position="17"/>
    </location>
</feature>
<dbReference type="Proteomes" id="UP000494256">
    <property type="component" value="Unassembled WGS sequence"/>
</dbReference>
<evidence type="ECO:0000256" key="1">
    <source>
        <dbReference type="SAM" id="SignalP"/>
    </source>
</evidence>
<keyword evidence="1" id="KW-0732">Signal</keyword>
<feature type="chain" id="PRO_5035857677" evidence="1">
    <location>
        <begin position="18"/>
        <end position="367"/>
    </location>
</feature>
<accession>A0A8S1AA51</accession>
<proteinExistence type="predicted"/>
<dbReference type="SUPFAM" id="SSF57184">
    <property type="entry name" value="Growth factor receptor domain"/>
    <property type="match status" value="1"/>
</dbReference>
<gene>
    <name evidence="2" type="ORF">APLA_LOCUS9906</name>
</gene>